<dbReference type="InterPro" id="IPR009506">
    <property type="entry name" value="YjiS-like"/>
</dbReference>
<feature type="domain" description="YjiS-like" evidence="2">
    <location>
        <begin position="135"/>
        <end position="172"/>
    </location>
</feature>
<feature type="compositionally biased region" description="Basic and acidic residues" evidence="1">
    <location>
        <begin position="30"/>
        <end position="44"/>
    </location>
</feature>
<evidence type="ECO:0000256" key="1">
    <source>
        <dbReference type="SAM" id="MobiDB-lite"/>
    </source>
</evidence>
<organism evidence="3 4">
    <name type="scientific">Bradyrhizobium rifense</name>
    <dbReference type="NCBI Taxonomy" id="515499"/>
    <lineage>
        <taxon>Bacteria</taxon>
        <taxon>Pseudomonadati</taxon>
        <taxon>Pseudomonadota</taxon>
        <taxon>Alphaproteobacteria</taxon>
        <taxon>Hyphomicrobiales</taxon>
        <taxon>Nitrobacteraceae</taxon>
        <taxon>Bradyrhizobium</taxon>
    </lineage>
</organism>
<feature type="region of interest" description="Disordered" evidence="1">
    <location>
        <begin position="21"/>
        <end position="62"/>
    </location>
</feature>
<protein>
    <submittedName>
        <fullName evidence="3">DUF1127 domain-containing protein</fullName>
    </submittedName>
</protein>
<dbReference type="RefSeq" id="WP_148773285.1">
    <property type="nucleotide sequence ID" value="NZ_VSSS01000026.1"/>
</dbReference>
<evidence type="ECO:0000259" key="2">
    <source>
        <dbReference type="Pfam" id="PF06568"/>
    </source>
</evidence>
<comment type="caution">
    <text evidence="3">The sequence shown here is derived from an EMBL/GenBank/DDBJ whole genome shotgun (WGS) entry which is preliminary data.</text>
</comment>
<gene>
    <name evidence="3" type="ORF">FXB40_16745</name>
</gene>
<dbReference type="Pfam" id="PF06568">
    <property type="entry name" value="YjiS-like"/>
    <property type="match status" value="1"/>
</dbReference>
<name>A0A5D3KRF0_9BRAD</name>
<sequence length="181" mass="20302">MLKQNLPSNVVRVVRPLEMKTGSIPGRSDLSVDRGSARRDRAVRPDTLADAPRPAEPSAEADSPTSWWSAALLSVMEGFALYGAALHPNATFPVEAMPRTASTRSPRPAGSSRIDLHARHRWTWWSALGDTAAMLWKHWWREREINQAVAALSQYDDRTLRDLGINGRADIERVVRYCRDC</sequence>
<keyword evidence="4" id="KW-1185">Reference proteome</keyword>
<reference evidence="3 4" key="1">
    <citation type="submission" date="2019-08" db="EMBL/GenBank/DDBJ databases">
        <title>Bradyrhizobium hipponensis sp. nov., a rhizobium isolated from a Lupinus angustifolius root nodule in Tunisia.</title>
        <authorList>
            <person name="Off K."/>
            <person name="Rejili M."/>
            <person name="Mars M."/>
            <person name="Brachmann A."/>
            <person name="Marin M."/>
        </authorList>
    </citation>
    <scope>NUCLEOTIDE SEQUENCE [LARGE SCALE GENOMIC DNA]</scope>
    <source>
        <strain evidence="3 4">CTAW71</strain>
    </source>
</reference>
<dbReference type="EMBL" id="VSSS01000026">
    <property type="protein sequence ID" value="TYL94747.1"/>
    <property type="molecule type" value="Genomic_DNA"/>
</dbReference>
<accession>A0A5D3KRF0</accession>
<proteinExistence type="predicted"/>
<evidence type="ECO:0000313" key="4">
    <source>
        <dbReference type="Proteomes" id="UP000324758"/>
    </source>
</evidence>
<dbReference type="AlphaFoldDB" id="A0A5D3KRF0"/>
<dbReference type="Proteomes" id="UP000324758">
    <property type="component" value="Unassembled WGS sequence"/>
</dbReference>
<evidence type="ECO:0000313" key="3">
    <source>
        <dbReference type="EMBL" id="TYL94747.1"/>
    </source>
</evidence>
<dbReference type="OrthoDB" id="8234832at2"/>